<dbReference type="EMBL" id="BJVJ01000006">
    <property type="protein sequence ID" value="GEL22130.1"/>
    <property type="molecule type" value="Genomic_DNA"/>
</dbReference>
<dbReference type="PROSITE" id="PS50921">
    <property type="entry name" value="ANTAR"/>
    <property type="match status" value="1"/>
</dbReference>
<sequence length="219" mass="23178">MPDDLDLSRPIEALSRSRVADHVGRFRLDLSTGACSWPVAPSGPAVDVDPVALLTARDDGSMPLLDVAANGDRAAGVFHAGDDAASRTLLVIVEPEPADDSSAAVAGTLVDLGPARENGPPPDADLRARVDQLEAALRSRPVIEQAKGMLMQSHRCTEDVAFRLLISISQAVNRKLRDIATEIVDSLSAGRPIPEDTARALAAERAQAARREGDGTPRR</sequence>
<reference evidence="3 4" key="1">
    <citation type="submission" date="2019-07" db="EMBL/GenBank/DDBJ databases">
        <title>Whole genome shotgun sequence of Pseudonocardia sulfidoxydans NBRC 16205.</title>
        <authorList>
            <person name="Hosoyama A."/>
            <person name="Uohara A."/>
            <person name="Ohji S."/>
            <person name="Ichikawa N."/>
        </authorList>
    </citation>
    <scope>NUCLEOTIDE SEQUENCE [LARGE SCALE GENOMIC DNA]</scope>
    <source>
        <strain evidence="3 4">NBRC 16205</strain>
    </source>
</reference>
<comment type="caution">
    <text evidence="3">The sequence shown here is derived from an EMBL/GenBank/DDBJ whole genome shotgun (WGS) entry which is preliminary data.</text>
</comment>
<feature type="region of interest" description="Disordered" evidence="1">
    <location>
        <begin position="194"/>
        <end position="219"/>
    </location>
</feature>
<evidence type="ECO:0000256" key="1">
    <source>
        <dbReference type="SAM" id="MobiDB-lite"/>
    </source>
</evidence>
<dbReference type="SMART" id="SM01012">
    <property type="entry name" value="ANTAR"/>
    <property type="match status" value="1"/>
</dbReference>
<dbReference type="GO" id="GO:0003723">
    <property type="term" value="F:RNA binding"/>
    <property type="evidence" value="ECO:0007669"/>
    <property type="project" value="InterPro"/>
</dbReference>
<name>A0A511DBE7_9PSEU</name>
<dbReference type="Gene3D" id="1.10.10.10">
    <property type="entry name" value="Winged helix-like DNA-binding domain superfamily/Winged helix DNA-binding domain"/>
    <property type="match status" value="1"/>
</dbReference>
<dbReference type="AlphaFoldDB" id="A0A511DBE7"/>
<feature type="domain" description="ANTAR" evidence="2">
    <location>
        <begin position="123"/>
        <end position="184"/>
    </location>
</feature>
<feature type="compositionally biased region" description="Basic and acidic residues" evidence="1">
    <location>
        <begin position="207"/>
        <end position="219"/>
    </location>
</feature>
<evidence type="ECO:0000313" key="4">
    <source>
        <dbReference type="Proteomes" id="UP000321685"/>
    </source>
</evidence>
<organism evidence="3 4">
    <name type="scientific">Pseudonocardia sulfidoxydans NBRC 16205</name>
    <dbReference type="NCBI Taxonomy" id="1223511"/>
    <lineage>
        <taxon>Bacteria</taxon>
        <taxon>Bacillati</taxon>
        <taxon>Actinomycetota</taxon>
        <taxon>Actinomycetes</taxon>
        <taxon>Pseudonocardiales</taxon>
        <taxon>Pseudonocardiaceae</taxon>
        <taxon>Pseudonocardia</taxon>
    </lineage>
</organism>
<dbReference type="InterPro" id="IPR036388">
    <property type="entry name" value="WH-like_DNA-bd_sf"/>
</dbReference>
<keyword evidence="4" id="KW-1185">Reference proteome</keyword>
<dbReference type="OrthoDB" id="3579490at2"/>
<dbReference type="SUPFAM" id="SSF52172">
    <property type="entry name" value="CheY-like"/>
    <property type="match status" value="1"/>
</dbReference>
<gene>
    <name evidence="3" type="ORF">PSU4_10840</name>
</gene>
<protein>
    <recommendedName>
        <fullName evidence="2">ANTAR domain-containing protein</fullName>
    </recommendedName>
</protein>
<dbReference type="InterPro" id="IPR011006">
    <property type="entry name" value="CheY-like_superfamily"/>
</dbReference>
<accession>A0A511DBE7</accession>
<dbReference type="InterPro" id="IPR005561">
    <property type="entry name" value="ANTAR"/>
</dbReference>
<evidence type="ECO:0000313" key="3">
    <source>
        <dbReference type="EMBL" id="GEL22130.1"/>
    </source>
</evidence>
<proteinExistence type="predicted"/>
<dbReference type="Proteomes" id="UP000321685">
    <property type="component" value="Unassembled WGS sequence"/>
</dbReference>
<dbReference type="Pfam" id="PF03861">
    <property type="entry name" value="ANTAR"/>
    <property type="match status" value="1"/>
</dbReference>
<dbReference type="RefSeq" id="WP_147102985.1">
    <property type="nucleotide sequence ID" value="NZ_BJVJ01000006.1"/>
</dbReference>
<evidence type="ECO:0000259" key="2">
    <source>
        <dbReference type="PROSITE" id="PS50921"/>
    </source>
</evidence>